<keyword evidence="2" id="KW-0238">DNA-binding</keyword>
<name>A0A2P8FA19_9BACT</name>
<dbReference type="EMBL" id="PYAS01000030">
    <property type="protein sequence ID" value="PSL18577.1"/>
    <property type="molecule type" value="Genomic_DNA"/>
</dbReference>
<dbReference type="InterPro" id="IPR003313">
    <property type="entry name" value="AraC-bd"/>
</dbReference>
<protein>
    <submittedName>
        <fullName evidence="5">AraC-like protein</fullName>
    </submittedName>
</protein>
<keyword evidence="6" id="KW-1185">Reference proteome</keyword>
<dbReference type="SUPFAM" id="SSF46689">
    <property type="entry name" value="Homeodomain-like"/>
    <property type="match status" value="1"/>
</dbReference>
<feature type="domain" description="HTH araC/xylS-type" evidence="4">
    <location>
        <begin position="191"/>
        <end position="301"/>
    </location>
</feature>
<dbReference type="Pfam" id="PF02311">
    <property type="entry name" value="AraC_binding"/>
    <property type="match status" value="1"/>
</dbReference>
<reference evidence="5 6" key="1">
    <citation type="submission" date="2018-03" db="EMBL/GenBank/DDBJ databases">
        <title>Genomic Encyclopedia of Archaeal and Bacterial Type Strains, Phase II (KMG-II): from individual species to whole genera.</title>
        <authorList>
            <person name="Goeker M."/>
        </authorList>
    </citation>
    <scope>NUCLEOTIDE SEQUENCE [LARGE SCALE GENOMIC DNA]</scope>
    <source>
        <strain evidence="5 6">DSM 29057</strain>
    </source>
</reference>
<evidence type="ECO:0000259" key="4">
    <source>
        <dbReference type="PROSITE" id="PS01124"/>
    </source>
</evidence>
<dbReference type="SMART" id="SM00342">
    <property type="entry name" value="HTH_ARAC"/>
    <property type="match status" value="1"/>
</dbReference>
<dbReference type="InterPro" id="IPR037923">
    <property type="entry name" value="HTH-like"/>
</dbReference>
<dbReference type="RefSeq" id="WP_106599683.1">
    <property type="nucleotide sequence ID" value="NZ_PYAS01000030.1"/>
</dbReference>
<evidence type="ECO:0000256" key="2">
    <source>
        <dbReference type="ARBA" id="ARBA00023125"/>
    </source>
</evidence>
<dbReference type="PROSITE" id="PS01124">
    <property type="entry name" value="HTH_ARAC_FAMILY_2"/>
    <property type="match status" value="1"/>
</dbReference>
<evidence type="ECO:0000256" key="3">
    <source>
        <dbReference type="ARBA" id="ARBA00023163"/>
    </source>
</evidence>
<dbReference type="SUPFAM" id="SSF51215">
    <property type="entry name" value="Regulatory protein AraC"/>
    <property type="match status" value="1"/>
</dbReference>
<dbReference type="AlphaFoldDB" id="A0A2P8FA19"/>
<gene>
    <name evidence="5" type="ORF">CLV60_1304</name>
</gene>
<comment type="caution">
    <text evidence="5">The sequence shown here is derived from an EMBL/GenBank/DDBJ whole genome shotgun (WGS) entry which is preliminary data.</text>
</comment>
<proteinExistence type="predicted"/>
<evidence type="ECO:0000313" key="6">
    <source>
        <dbReference type="Proteomes" id="UP000241964"/>
    </source>
</evidence>
<dbReference type="Gene3D" id="1.10.10.60">
    <property type="entry name" value="Homeodomain-like"/>
    <property type="match status" value="1"/>
</dbReference>
<dbReference type="PANTHER" id="PTHR43280:SF32">
    <property type="entry name" value="TRANSCRIPTIONAL REGULATORY PROTEIN"/>
    <property type="match status" value="1"/>
</dbReference>
<dbReference type="GO" id="GO:0003700">
    <property type="term" value="F:DNA-binding transcription factor activity"/>
    <property type="evidence" value="ECO:0007669"/>
    <property type="project" value="InterPro"/>
</dbReference>
<keyword evidence="1" id="KW-0805">Transcription regulation</keyword>
<dbReference type="GO" id="GO:0043565">
    <property type="term" value="F:sequence-specific DNA binding"/>
    <property type="evidence" value="ECO:0007669"/>
    <property type="project" value="InterPro"/>
</dbReference>
<dbReference type="Proteomes" id="UP000241964">
    <property type="component" value="Unassembled WGS sequence"/>
</dbReference>
<dbReference type="InterPro" id="IPR009057">
    <property type="entry name" value="Homeodomain-like_sf"/>
</dbReference>
<keyword evidence="3" id="KW-0804">Transcription</keyword>
<dbReference type="PANTHER" id="PTHR43280">
    <property type="entry name" value="ARAC-FAMILY TRANSCRIPTIONAL REGULATOR"/>
    <property type="match status" value="1"/>
</dbReference>
<sequence>MASTETLEEFYQHKFSGTPANIQREIGDFNVFVVEDSVNPQGHVTVPYARRDFYKISLITGDNLFHYADKTLHVKGTSLIFFNPNVPYRWETLAEGNTGYFCIFKEAFFMEKLRSNLGELPMFAIGGKPSYILDEQQKDFVSGIFQKMIDEIGSDYRFKQDLLVSYVTELIHYALKMDATETLHHQVNANARITSIFSELLERQFPIDSTDQRFTMRSPKDFADQLYVHINHLNRAVKETTGKTTSALIATRLVSEAKALLKHTNWSIAEIGYALGFEEPAHFNNFFRKHTEVSPSAFRSL</sequence>
<evidence type="ECO:0000256" key="1">
    <source>
        <dbReference type="ARBA" id="ARBA00023015"/>
    </source>
</evidence>
<accession>A0A2P8FA19</accession>
<dbReference type="Pfam" id="PF12833">
    <property type="entry name" value="HTH_18"/>
    <property type="match status" value="1"/>
</dbReference>
<organism evidence="5 6">
    <name type="scientific">Dyadobacter jiangsuensis</name>
    <dbReference type="NCBI Taxonomy" id="1591085"/>
    <lineage>
        <taxon>Bacteria</taxon>
        <taxon>Pseudomonadati</taxon>
        <taxon>Bacteroidota</taxon>
        <taxon>Cytophagia</taxon>
        <taxon>Cytophagales</taxon>
        <taxon>Spirosomataceae</taxon>
        <taxon>Dyadobacter</taxon>
    </lineage>
</organism>
<dbReference type="InterPro" id="IPR018060">
    <property type="entry name" value="HTH_AraC"/>
</dbReference>
<evidence type="ECO:0000313" key="5">
    <source>
        <dbReference type="EMBL" id="PSL18577.1"/>
    </source>
</evidence>
<dbReference type="OrthoDB" id="643086at2"/>